<evidence type="ECO:0000259" key="1">
    <source>
        <dbReference type="Pfam" id="PF12680"/>
    </source>
</evidence>
<gene>
    <name evidence="2" type="ORF">ENP70_16785</name>
</gene>
<dbReference type="SUPFAM" id="SSF54427">
    <property type="entry name" value="NTF2-like"/>
    <property type="match status" value="1"/>
</dbReference>
<sequence>MTPIERLEALMAVSKRRDKAAFLDFFAEDVEYHYHVGTRPLIGRDWVDRFITKYWANHSNTAWVLLHWAQNDTMVLTEGREDYVNVDGVHVSHPYMGIIEFNDGGKIVAWRDYFQMKDPAASGK</sequence>
<dbReference type="InterPro" id="IPR032710">
    <property type="entry name" value="NTF2-like_dom_sf"/>
</dbReference>
<dbReference type="Gene3D" id="3.10.450.50">
    <property type="match status" value="1"/>
</dbReference>
<name>A0A7C1T492_9HYPH</name>
<protein>
    <submittedName>
        <fullName evidence="2">Nuclear transport factor 2 family protein</fullName>
    </submittedName>
</protein>
<reference evidence="2" key="1">
    <citation type="journal article" date="2020" name="mSystems">
        <title>Genome- and Community-Level Interaction Insights into Carbon Utilization and Element Cycling Functions of Hydrothermarchaeota in Hydrothermal Sediment.</title>
        <authorList>
            <person name="Zhou Z."/>
            <person name="Liu Y."/>
            <person name="Xu W."/>
            <person name="Pan J."/>
            <person name="Luo Z.H."/>
            <person name="Li M."/>
        </authorList>
    </citation>
    <scope>NUCLEOTIDE SEQUENCE [LARGE SCALE GENOMIC DNA]</scope>
    <source>
        <strain evidence="2">SpSt-243</strain>
    </source>
</reference>
<dbReference type="Pfam" id="PF12680">
    <property type="entry name" value="SnoaL_2"/>
    <property type="match status" value="1"/>
</dbReference>
<dbReference type="InterPro" id="IPR037401">
    <property type="entry name" value="SnoaL-like"/>
</dbReference>
<accession>A0A7C1T492</accession>
<comment type="caution">
    <text evidence="2">The sequence shown here is derived from an EMBL/GenBank/DDBJ whole genome shotgun (WGS) entry which is preliminary data.</text>
</comment>
<dbReference type="EMBL" id="DSKI01000856">
    <property type="protein sequence ID" value="HEB45301.1"/>
    <property type="molecule type" value="Genomic_DNA"/>
</dbReference>
<proteinExistence type="predicted"/>
<evidence type="ECO:0000313" key="2">
    <source>
        <dbReference type="EMBL" id="HEB45301.1"/>
    </source>
</evidence>
<organism evidence="2">
    <name type="scientific">Agrobacterium albertimagni</name>
    <dbReference type="NCBI Taxonomy" id="147266"/>
    <lineage>
        <taxon>Bacteria</taxon>
        <taxon>Pseudomonadati</taxon>
        <taxon>Pseudomonadota</taxon>
        <taxon>Alphaproteobacteria</taxon>
        <taxon>Hyphomicrobiales</taxon>
        <taxon>Rhizobiaceae</taxon>
        <taxon>Rhizobium/Agrobacterium group</taxon>
        <taxon>Agrobacterium</taxon>
    </lineage>
</organism>
<feature type="domain" description="SnoaL-like" evidence="1">
    <location>
        <begin position="8"/>
        <end position="110"/>
    </location>
</feature>
<dbReference type="AlphaFoldDB" id="A0A7C1T492"/>